<name>T1BMC0_9ZZZZ</name>
<proteinExistence type="predicted"/>
<reference evidence="1" key="1">
    <citation type="submission" date="2013-08" db="EMBL/GenBank/DDBJ databases">
        <authorList>
            <person name="Mendez C."/>
            <person name="Richter M."/>
            <person name="Ferrer M."/>
            <person name="Sanchez J."/>
        </authorList>
    </citation>
    <scope>NUCLEOTIDE SEQUENCE</scope>
</reference>
<feature type="non-terminal residue" evidence="1">
    <location>
        <position position="1"/>
    </location>
</feature>
<organism evidence="1">
    <name type="scientific">mine drainage metagenome</name>
    <dbReference type="NCBI Taxonomy" id="410659"/>
    <lineage>
        <taxon>unclassified sequences</taxon>
        <taxon>metagenomes</taxon>
        <taxon>ecological metagenomes</taxon>
    </lineage>
</organism>
<accession>T1BMC0</accession>
<evidence type="ECO:0000313" key="1">
    <source>
        <dbReference type="EMBL" id="EQD70937.1"/>
    </source>
</evidence>
<gene>
    <name evidence="1" type="ORF">B1B_04728</name>
</gene>
<protein>
    <submittedName>
        <fullName evidence="1">Transposase IS4 family protein</fullName>
    </submittedName>
</protein>
<reference evidence="1" key="2">
    <citation type="journal article" date="2014" name="ISME J.">
        <title>Microbial stratification in low pH oxic and suboxic macroscopic growths along an acid mine drainage.</title>
        <authorList>
            <person name="Mendez-Garcia C."/>
            <person name="Mesa V."/>
            <person name="Sprenger R.R."/>
            <person name="Richter M."/>
            <person name="Diez M.S."/>
            <person name="Solano J."/>
            <person name="Bargiela R."/>
            <person name="Golyshina O.V."/>
            <person name="Manteca A."/>
            <person name="Ramos J.L."/>
            <person name="Gallego J.R."/>
            <person name="Llorente I."/>
            <person name="Martins Dos Santos V.A."/>
            <person name="Jensen O.N."/>
            <person name="Pelaez A.I."/>
            <person name="Sanchez J."/>
            <person name="Ferrer M."/>
        </authorList>
    </citation>
    <scope>NUCLEOTIDE SEQUENCE</scope>
</reference>
<dbReference type="EMBL" id="AUZY01002965">
    <property type="protein sequence ID" value="EQD70937.1"/>
    <property type="molecule type" value="Genomic_DNA"/>
</dbReference>
<dbReference type="AlphaFoldDB" id="T1BMC0"/>
<sequence>KYVRHLLRDSFRADGKVKHRTIANISRCTPQEILAIKLALQHKGDLTSLVSLREEVTLLQGSSFGAVWAVYNMARQLGIQAALGSTRQGKLALWQIIARVIDQGSRLSAVRLASSHAACDILGLENFNEDDLYANLDWLDANQARLRTGCSRRRHRRAGMGFFSTMSPAAILKGSAMNWPPSAITATAKRANGKSSSGCCATPKGNRYPLRFHRQHQ</sequence>
<comment type="caution">
    <text evidence="1">The sequence shown here is derived from an EMBL/GenBank/DDBJ whole genome shotgun (WGS) entry which is preliminary data.</text>
</comment>